<dbReference type="EMBL" id="AOJH01000030">
    <property type="protein sequence ID" value="EMA66739.1"/>
    <property type="molecule type" value="Genomic_DNA"/>
</dbReference>
<dbReference type="OrthoDB" id="190812at2157"/>
<protein>
    <recommendedName>
        <fullName evidence="2">Cupin type-2 domain-containing protein</fullName>
    </recommendedName>
</protein>
<dbReference type="PATRIC" id="fig|1230456.3.peg.807"/>
<dbReference type="SUPFAM" id="SSF51182">
    <property type="entry name" value="RmlC-like cupins"/>
    <property type="match status" value="1"/>
</dbReference>
<evidence type="ECO:0000313" key="4">
    <source>
        <dbReference type="Proteomes" id="UP000011546"/>
    </source>
</evidence>
<name>M0PB06_9EURY</name>
<dbReference type="InterPro" id="IPR014710">
    <property type="entry name" value="RmlC-like_jellyroll"/>
</dbReference>
<evidence type="ECO:0000256" key="1">
    <source>
        <dbReference type="ARBA" id="ARBA00022723"/>
    </source>
</evidence>
<dbReference type="GO" id="GO:0046872">
    <property type="term" value="F:metal ion binding"/>
    <property type="evidence" value="ECO:0007669"/>
    <property type="project" value="UniProtKB-KW"/>
</dbReference>
<dbReference type="RefSeq" id="WP_008847578.1">
    <property type="nucleotide sequence ID" value="NZ_AOJH01000030.1"/>
</dbReference>
<evidence type="ECO:0000313" key="3">
    <source>
        <dbReference type="EMBL" id="EMA66739.1"/>
    </source>
</evidence>
<dbReference type="Gene3D" id="2.60.120.10">
    <property type="entry name" value="Jelly Rolls"/>
    <property type="match status" value="1"/>
</dbReference>
<keyword evidence="1" id="KW-0479">Metal-binding</keyword>
<organism evidence="3 4">
    <name type="scientific">Halorubrum kocurii JCM 14978</name>
    <dbReference type="NCBI Taxonomy" id="1230456"/>
    <lineage>
        <taxon>Archaea</taxon>
        <taxon>Methanobacteriati</taxon>
        <taxon>Methanobacteriota</taxon>
        <taxon>Stenosarchaea group</taxon>
        <taxon>Halobacteria</taxon>
        <taxon>Halobacteriales</taxon>
        <taxon>Haloferacaceae</taxon>
        <taxon>Halorubrum</taxon>
    </lineage>
</organism>
<dbReference type="PANTHER" id="PTHR35848:SF9">
    <property type="entry name" value="SLL1358 PROTEIN"/>
    <property type="match status" value="1"/>
</dbReference>
<dbReference type="InterPro" id="IPR051610">
    <property type="entry name" value="GPI/OXD"/>
</dbReference>
<comment type="caution">
    <text evidence="3">The sequence shown here is derived from an EMBL/GenBank/DDBJ whole genome shotgun (WGS) entry which is preliminary data.</text>
</comment>
<dbReference type="Pfam" id="PF07883">
    <property type="entry name" value="Cupin_2"/>
    <property type="match status" value="1"/>
</dbReference>
<dbReference type="InterPro" id="IPR013096">
    <property type="entry name" value="Cupin_2"/>
</dbReference>
<feature type="domain" description="Cupin type-2" evidence="2">
    <location>
        <begin position="36"/>
        <end position="103"/>
    </location>
</feature>
<proteinExistence type="predicted"/>
<dbReference type="PANTHER" id="PTHR35848">
    <property type="entry name" value="OXALATE-BINDING PROTEIN"/>
    <property type="match status" value="1"/>
</dbReference>
<dbReference type="InterPro" id="IPR011051">
    <property type="entry name" value="RmlC_Cupin_sf"/>
</dbReference>
<reference evidence="3 4" key="1">
    <citation type="journal article" date="2014" name="PLoS Genet.">
        <title>Phylogenetically driven sequencing of extremely halophilic archaea reveals strategies for static and dynamic osmo-response.</title>
        <authorList>
            <person name="Becker E.A."/>
            <person name="Seitzer P.M."/>
            <person name="Tritt A."/>
            <person name="Larsen D."/>
            <person name="Krusor M."/>
            <person name="Yao A.I."/>
            <person name="Wu D."/>
            <person name="Madern D."/>
            <person name="Eisen J.A."/>
            <person name="Darling A.E."/>
            <person name="Facciotti M.T."/>
        </authorList>
    </citation>
    <scope>NUCLEOTIDE SEQUENCE [LARGE SCALE GENOMIC DNA]</scope>
    <source>
        <strain evidence="3 4">JCM 14978</strain>
    </source>
</reference>
<sequence>MKKVAINNVEAHAVGEDSARRGLSEPLETTDIALNHYRLAPGEGFPGGLHAHMDQEEVFVVLKGEATFETLDGEVTVGEREAIRFSPREFQSGKNNADRELIAVAMGGPRDSEDIRIPVACPDCEHDTLRFQTRDDELTFVCPDCDAEHVPRNCPECGDPDLRVTLDETTHTVVVCQGCGAEFETPPLQSELD</sequence>
<dbReference type="Proteomes" id="UP000011546">
    <property type="component" value="Unassembled WGS sequence"/>
</dbReference>
<gene>
    <name evidence="3" type="ORF">C468_04167</name>
</gene>
<accession>M0PB06</accession>
<keyword evidence="4" id="KW-1185">Reference proteome</keyword>
<dbReference type="AlphaFoldDB" id="M0PB06"/>
<evidence type="ECO:0000259" key="2">
    <source>
        <dbReference type="Pfam" id="PF07883"/>
    </source>
</evidence>